<protein>
    <submittedName>
        <fullName evidence="1">Uncharacterized protein</fullName>
    </submittedName>
</protein>
<dbReference type="Proteomes" id="UP000322981">
    <property type="component" value="Unassembled WGS sequence"/>
</dbReference>
<keyword evidence="2" id="KW-1185">Reference proteome</keyword>
<dbReference type="EMBL" id="VWXX01000001">
    <property type="protein sequence ID" value="KAA6187938.1"/>
    <property type="molecule type" value="Genomic_DNA"/>
</dbReference>
<dbReference type="AlphaFoldDB" id="A0A5M8FVT2"/>
<evidence type="ECO:0000313" key="2">
    <source>
        <dbReference type="Proteomes" id="UP000322981"/>
    </source>
</evidence>
<reference evidence="1 2" key="1">
    <citation type="submission" date="2019-09" db="EMBL/GenBank/DDBJ databases">
        <title>Whole-genome sequence of the purple sulfur bacterium Thiohalocapsa marina DSM 19078.</title>
        <authorList>
            <person name="Kyndt J.A."/>
            <person name="Meyer T.E."/>
        </authorList>
    </citation>
    <scope>NUCLEOTIDE SEQUENCE [LARGE SCALE GENOMIC DNA]</scope>
    <source>
        <strain evidence="1 2">DSM 19078</strain>
    </source>
</reference>
<gene>
    <name evidence="1" type="ORF">F2Q65_00025</name>
</gene>
<name>A0A5M8FVT2_9GAMM</name>
<sequence>MHYRVVGQDDYMLIIQVEPDGVFTIDQGDYTSHKPSRGQVDKEHQQRLRRALDALGEARDHPAPDGASGFIAELTIGDGADARRYRFWEGALAQQADLNALVRELEVLG</sequence>
<evidence type="ECO:0000313" key="1">
    <source>
        <dbReference type="EMBL" id="KAA6187938.1"/>
    </source>
</evidence>
<comment type="caution">
    <text evidence="1">The sequence shown here is derived from an EMBL/GenBank/DDBJ whole genome shotgun (WGS) entry which is preliminary data.</text>
</comment>
<accession>A0A5M8FVT2</accession>
<dbReference type="OrthoDB" id="5768665at2"/>
<proteinExistence type="predicted"/>
<organism evidence="1 2">
    <name type="scientific">Thiohalocapsa marina</name>
    <dbReference type="NCBI Taxonomy" id="424902"/>
    <lineage>
        <taxon>Bacteria</taxon>
        <taxon>Pseudomonadati</taxon>
        <taxon>Pseudomonadota</taxon>
        <taxon>Gammaproteobacteria</taxon>
        <taxon>Chromatiales</taxon>
        <taxon>Chromatiaceae</taxon>
        <taxon>Thiohalocapsa</taxon>
    </lineage>
</organism>